<protein>
    <submittedName>
        <fullName evidence="1">Uncharacterized protein</fullName>
    </submittedName>
</protein>
<dbReference type="RefSeq" id="WP_102654100.1">
    <property type="nucleotide sequence ID" value="NZ_PNRF01000028.1"/>
</dbReference>
<dbReference type="EMBL" id="PNRF01000028">
    <property type="protein sequence ID" value="PMR74463.1"/>
    <property type="molecule type" value="Genomic_DNA"/>
</dbReference>
<name>A0A2N7U230_9GAMM</name>
<keyword evidence="2" id="KW-1185">Reference proteome</keyword>
<sequence length="114" mass="12793">MPTHPQDANLATQVRQILESLPRERLPITYQQLADALGLQPPRTIQRVALALEASMREDIEMDRPFIAALVVSRRADLPAQGFFELAVALGRFPADPACHAEAYREEFRRALEG</sequence>
<proteinExistence type="predicted"/>
<dbReference type="AlphaFoldDB" id="A0A2N7U230"/>
<gene>
    <name evidence="1" type="ORF">C1H69_14555</name>
</gene>
<reference evidence="1 2" key="1">
    <citation type="submission" date="2018-01" db="EMBL/GenBank/DDBJ databases">
        <title>Halomonas endophytica sp. nov., isolated from storage liquid in the stems of Populus euphratica.</title>
        <authorList>
            <person name="Chen C."/>
        </authorList>
    </citation>
    <scope>NUCLEOTIDE SEQUENCE [LARGE SCALE GENOMIC DNA]</scope>
    <source>
        <strain evidence="1 2">MC28</strain>
    </source>
</reference>
<comment type="caution">
    <text evidence="1">The sequence shown here is derived from an EMBL/GenBank/DDBJ whole genome shotgun (WGS) entry which is preliminary data.</text>
</comment>
<dbReference type="OrthoDB" id="14198at2"/>
<organism evidence="1 2">
    <name type="scientific">Billgrantia endophytica</name>
    <dbReference type="NCBI Taxonomy" id="2033802"/>
    <lineage>
        <taxon>Bacteria</taxon>
        <taxon>Pseudomonadati</taxon>
        <taxon>Pseudomonadota</taxon>
        <taxon>Gammaproteobacteria</taxon>
        <taxon>Oceanospirillales</taxon>
        <taxon>Halomonadaceae</taxon>
        <taxon>Billgrantia</taxon>
    </lineage>
</organism>
<evidence type="ECO:0000313" key="2">
    <source>
        <dbReference type="Proteomes" id="UP000235803"/>
    </source>
</evidence>
<evidence type="ECO:0000313" key="1">
    <source>
        <dbReference type="EMBL" id="PMR74463.1"/>
    </source>
</evidence>
<accession>A0A2N7U230</accession>
<dbReference type="Proteomes" id="UP000235803">
    <property type="component" value="Unassembled WGS sequence"/>
</dbReference>